<dbReference type="PROSITE" id="PS00211">
    <property type="entry name" value="ABC_TRANSPORTER_1"/>
    <property type="match status" value="2"/>
</dbReference>
<evidence type="ECO:0000256" key="3">
    <source>
        <dbReference type="ARBA" id="ARBA00011054"/>
    </source>
</evidence>
<evidence type="ECO:0000256" key="11">
    <source>
        <dbReference type="ARBA" id="ARBA00049360"/>
    </source>
</evidence>
<dbReference type="SUPFAM" id="SSF52540">
    <property type="entry name" value="P-loop containing nucleoside triphosphate hydrolases"/>
    <property type="match status" value="2"/>
</dbReference>
<accession>A0A316ZKL6</accession>
<dbReference type="PANTHER" id="PTHR19211:SF14">
    <property type="entry name" value="ATP-BINDING CASSETTE SUB-FAMILY F MEMBER 1"/>
    <property type="match status" value="1"/>
</dbReference>
<gene>
    <name evidence="17" type="ORF">FA09DRAFT_304040</name>
</gene>
<comment type="catalytic activity">
    <reaction evidence="11">
        <text>ATP + H2O = ADP + phosphate + H(+)</text>
        <dbReference type="Rhea" id="RHEA:13065"/>
        <dbReference type="ChEBI" id="CHEBI:15377"/>
        <dbReference type="ChEBI" id="CHEBI:15378"/>
        <dbReference type="ChEBI" id="CHEBI:30616"/>
        <dbReference type="ChEBI" id="CHEBI:43474"/>
        <dbReference type="ChEBI" id="CHEBI:456216"/>
    </reaction>
</comment>
<keyword evidence="18" id="KW-1185">Reference proteome</keyword>
<dbReference type="InterPro" id="IPR003439">
    <property type="entry name" value="ABC_transporter-like_ATP-bd"/>
</dbReference>
<feature type="region of interest" description="Disordered" evidence="14">
    <location>
        <begin position="1012"/>
        <end position="1141"/>
    </location>
</feature>
<evidence type="ECO:0000256" key="13">
    <source>
        <dbReference type="ARBA" id="ARBA00050045"/>
    </source>
</evidence>
<comment type="similarity">
    <text evidence="3">Belongs to the ABC transporter superfamily. ABCF family. EF3 subfamily.</text>
</comment>
<keyword evidence="8" id="KW-0378">Hydrolase</keyword>
<evidence type="ECO:0000313" key="18">
    <source>
        <dbReference type="Proteomes" id="UP000245946"/>
    </source>
</evidence>
<evidence type="ECO:0000256" key="7">
    <source>
        <dbReference type="ARBA" id="ARBA00022768"/>
    </source>
</evidence>
<dbReference type="CDD" id="cd18626">
    <property type="entry name" value="CD_eEF3"/>
    <property type="match status" value="1"/>
</dbReference>
<evidence type="ECO:0000256" key="6">
    <source>
        <dbReference type="ARBA" id="ARBA00022741"/>
    </source>
</evidence>
<keyword evidence="9" id="KW-0067">ATP-binding</keyword>
<dbReference type="InterPro" id="IPR017871">
    <property type="entry name" value="ABC_transporter-like_CS"/>
</dbReference>
<sequence length="1141" mass="122519">MSAANGASAAAAPLVKAVLAAPDEAAAQLAAEQLAAHVNEHGLRSLEAHGILDALLTALRNKKSASERENAAVALGALITKVGGKNAPTPLGAEPWLLATLPGLLDLYADKADPVRRAAESAVNSFYALPPPEAVPEFLETLYEILDSSAPKWQSKVGALKLIGKMASAASEQVGEQLVELIPHLKNCMSDTKAEVAKQAVKTTTKVCGVIDNNDIRPHLGSLVETMRAPDTVPECIKSLSSTTFVAEVTGPALAIMVPLLVRALNDRNSTVQRSAVIIVENLTKLVREPHTAVRFLPALRPGVERLATGAAYPEVRVLGTSALATLDAATKAVGEAKDDADPKIAFAANRVAAHQRINAALTGRVPEEHKDVASDSWAQTGLLYLASLVARLSDKRIVNAASWNEAYVLPYLRRVAASDEKAQEATDALRAEYVNVDEQRFGAPEEDDEEISGECLVNIKFSLAYGGLLLLNHTKLRLHRGHRYGIVAANGSGKSTLLKAMRDGKVENFPTEADGIRTVMVEHNQGDGAGVKIVDYVFSDEKVQKMGKTKEETHAALADVGFDEERRNAGVESLSGGWKMKLALARAMLTGADILLLDEPTNHLDVGSVAWLEKYLVSNPNVTVLTVSHDSGFLDNVCTDIIHYENKKIKYYKGNLSDFVGKKPEAKSYYSLAATSIKFSFPPPGSLVGVRSNTRTILKVADCTFTYPGAPKPSLRNANIAVSLSSRIGVLGPNGAGKSTLIKLMTQENLPDTGVVTQHPSLRISTVAQHAFHHIEHHLEKTAVDYIMWRFEGGMDKELLELATRRISAEEAEQLAKPIVSASGVSRTIEMIVGRQKQRRSFNYEIKWARHQHKDNTWIPRERLIELGFGKLVQRFDDAAAAREGAGSKDLNSVAVRKLLQDVGLNPAIAEHNEMRGLSGGQKVKVVLAASLWNNPQLLILDEPTNFLDREALGGLAVAIKEWAGAVVIISHNHQFVDSLCSEIVTVDGGQIVSHTKRALDGAQFADVDDDDVASTPGVGTPALTAPGTPVNGAQTPARGSSRAASRLNSKAGTPTSSAAPTPAGSGDEGAGNDLGFKAKKKKKMTRKEIAEQAARRKKRLADWLAYGQTEGTPRPVDTDDEEGEEKNNASTKALLGRRK</sequence>
<feature type="domain" description="ABC transporter" evidence="16">
    <location>
        <begin position="699"/>
        <end position="1015"/>
    </location>
</feature>
<evidence type="ECO:0000313" key="17">
    <source>
        <dbReference type="EMBL" id="PWO00854.1"/>
    </source>
</evidence>
<keyword evidence="6" id="KW-0547">Nucleotide-binding</keyword>
<dbReference type="InterPro" id="IPR016024">
    <property type="entry name" value="ARM-type_fold"/>
</dbReference>
<dbReference type="PROSITE" id="PS50013">
    <property type="entry name" value="CHROMO_2"/>
    <property type="match status" value="1"/>
</dbReference>
<evidence type="ECO:0000259" key="15">
    <source>
        <dbReference type="PROSITE" id="PS50013"/>
    </source>
</evidence>
<comment type="subcellular location">
    <subcellularLocation>
        <location evidence="1">Cytoplasm</location>
        <location evidence="1">Cytosol</location>
    </subcellularLocation>
</comment>
<evidence type="ECO:0000256" key="10">
    <source>
        <dbReference type="ARBA" id="ARBA00022884"/>
    </source>
</evidence>
<dbReference type="PANTHER" id="PTHR19211">
    <property type="entry name" value="ATP-BINDING TRANSPORT PROTEIN-RELATED"/>
    <property type="match status" value="1"/>
</dbReference>
<dbReference type="InterPro" id="IPR027417">
    <property type="entry name" value="P-loop_NTPase"/>
</dbReference>
<dbReference type="RefSeq" id="XP_025601132.1">
    <property type="nucleotide sequence ID" value="XM_025740457.1"/>
</dbReference>
<dbReference type="InterPro" id="IPR047038">
    <property type="entry name" value="eEF3_chromodomain-like_sf"/>
</dbReference>
<dbReference type="GeneID" id="37268003"/>
<feature type="domain" description="Chromo" evidence="15">
    <location>
        <begin position="828"/>
        <end position="877"/>
    </location>
</feature>
<dbReference type="FunFam" id="3.40.50.300:FF:000193">
    <property type="entry name" value="Probable Elongation factor 3"/>
    <property type="match status" value="1"/>
</dbReference>
<dbReference type="SMART" id="SM00298">
    <property type="entry name" value="CHROMO"/>
    <property type="match status" value="1"/>
</dbReference>
<dbReference type="SUPFAM" id="SSF48371">
    <property type="entry name" value="ARM repeat"/>
    <property type="match status" value="1"/>
</dbReference>
<dbReference type="GO" id="GO:0016887">
    <property type="term" value="F:ATP hydrolysis activity"/>
    <property type="evidence" value="ECO:0007669"/>
    <property type="project" value="InterPro"/>
</dbReference>
<dbReference type="Gene3D" id="2.40.50.990">
    <property type="match status" value="1"/>
</dbReference>
<dbReference type="GO" id="GO:0003723">
    <property type="term" value="F:RNA binding"/>
    <property type="evidence" value="ECO:0007669"/>
    <property type="project" value="UniProtKB-KW"/>
</dbReference>
<dbReference type="OrthoDB" id="2110130at2759"/>
<proteinExistence type="inferred from homology"/>
<dbReference type="InterPro" id="IPR050611">
    <property type="entry name" value="ABCF"/>
</dbReference>
<dbReference type="GO" id="GO:0003746">
    <property type="term" value="F:translation elongation factor activity"/>
    <property type="evidence" value="ECO:0007669"/>
    <property type="project" value="UniProtKB-KW"/>
</dbReference>
<evidence type="ECO:0000256" key="5">
    <source>
        <dbReference type="ARBA" id="ARBA00022737"/>
    </source>
</evidence>
<feature type="domain" description="ABC transporter" evidence="16">
    <location>
        <begin position="455"/>
        <end position="673"/>
    </location>
</feature>
<dbReference type="InterPro" id="IPR003593">
    <property type="entry name" value="AAA+_ATPase"/>
</dbReference>
<dbReference type="Gene3D" id="3.40.50.300">
    <property type="entry name" value="P-loop containing nucleotide triphosphate hydrolases"/>
    <property type="match status" value="2"/>
</dbReference>
<dbReference type="FunFam" id="1.25.10.10:FF:000076">
    <property type="entry name" value="Elongation factor 3"/>
    <property type="match status" value="1"/>
</dbReference>
<keyword evidence="10" id="KW-0694">RNA-binding</keyword>
<dbReference type="CDD" id="cd03221">
    <property type="entry name" value="ABCF_EF-3"/>
    <property type="match status" value="1"/>
</dbReference>
<dbReference type="Pfam" id="PF00005">
    <property type="entry name" value="ABC_tran"/>
    <property type="match status" value="2"/>
</dbReference>
<dbReference type="SMART" id="SM00382">
    <property type="entry name" value="AAA"/>
    <property type="match status" value="2"/>
</dbReference>
<dbReference type="STRING" id="58919.A0A316ZKL6"/>
<dbReference type="PROSITE" id="PS50893">
    <property type="entry name" value="ABC_TRANSPORTER_2"/>
    <property type="match status" value="2"/>
</dbReference>
<dbReference type="GO" id="GO:0005829">
    <property type="term" value="C:cytosol"/>
    <property type="evidence" value="ECO:0007669"/>
    <property type="project" value="UniProtKB-SubCell"/>
</dbReference>
<dbReference type="Gene3D" id="1.25.10.10">
    <property type="entry name" value="Leucine-rich Repeat Variant"/>
    <property type="match status" value="1"/>
</dbReference>
<dbReference type="InterPro" id="IPR034085">
    <property type="entry name" value="TOG"/>
</dbReference>
<name>A0A316ZKL6_9BASI</name>
<dbReference type="Proteomes" id="UP000245946">
    <property type="component" value="Unassembled WGS sequence"/>
</dbReference>
<evidence type="ECO:0000256" key="14">
    <source>
        <dbReference type="SAM" id="MobiDB-lite"/>
    </source>
</evidence>
<dbReference type="EMBL" id="KZ819284">
    <property type="protein sequence ID" value="PWO00854.1"/>
    <property type="molecule type" value="Genomic_DNA"/>
</dbReference>
<dbReference type="Pfam" id="PF00385">
    <property type="entry name" value="Chromo"/>
    <property type="match status" value="1"/>
</dbReference>
<keyword evidence="5" id="KW-0677">Repeat</keyword>
<protein>
    <recommendedName>
        <fullName evidence="12">Elongation factor 3</fullName>
    </recommendedName>
    <alternativeName>
        <fullName evidence="13">Eukaryotic elongation factor 3</fullName>
    </alternativeName>
</protein>
<dbReference type="InterPro" id="IPR015688">
    <property type="entry name" value="eEF3_ABC2_chromodomain-like"/>
</dbReference>
<dbReference type="GO" id="GO:0005524">
    <property type="term" value="F:ATP binding"/>
    <property type="evidence" value="ECO:0007669"/>
    <property type="project" value="UniProtKB-KW"/>
</dbReference>
<dbReference type="Pfam" id="PF24987">
    <property type="entry name" value="HEAT_EF3_N"/>
    <property type="match status" value="1"/>
</dbReference>
<reference evidence="17 18" key="1">
    <citation type="journal article" date="2018" name="Mol. Biol. Evol.">
        <title>Broad Genomic Sampling Reveals a Smut Pathogenic Ancestry of the Fungal Clade Ustilaginomycotina.</title>
        <authorList>
            <person name="Kijpornyongpan T."/>
            <person name="Mondo S.J."/>
            <person name="Barry K."/>
            <person name="Sandor L."/>
            <person name="Lee J."/>
            <person name="Lipzen A."/>
            <person name="Pangilinan J."/>
            <person name="LaButti K."/>
            <person name="Hainaut M."/>
            <person name="Henrissat B."/>
            <person name="Grigoriev I.V."/>
            <person name="Spatafora J.W."/>
            <person name="Aime M.C."/>
        </authorList>
    </citation>
    <scope>NUCLEOTIDE SEQUENCE [LARGE SCALE GENOMIC DNA]</scope>
    <source>
        <strain evidence="17 18">MCA 4186</strain>
    </source>
</reference>
<dbReference type="InterPro" id="IPR000953">
    <property type="entry name" value="Chromo/chromo_shadow_dom"/>
</dbReference>
<keyword evidence="7" id="KW-0251">Elongation factor</keyword>
<dbReference type="InterPro" id="IPR023780">
    <property type="entry name" value="Chromo_domain"/>
</dbReference>
<evidence type="ECO:0000256" key="1">
    <source>
        <dbReference type="ARBA" id="ARBA00004514"/>
    </source>
</evidence>
<dbReference type="SMART" id="SM01349">
    <property type="entry name" value="TOG"/>
    <property type="match status" value="1"/>
</dbReference>
<dbReference type="AlphaFoldDB" id="A0A316ZKL6"/>
<dbReference type="Pfam" id="PF24984">
    <property type="entry name" value="HEAT_EF3_GNC1"/>
    <property type="match status" value="1"/>
</dbReference>
<feature type="compositionally biased region" description="Polar residues" evidence="14">
    <location>
        <begin position="1033"/>
        <end position="1061"/>
    </location>
</feature>
<evidence type="ECO:0000256" key="9">
    <source>
        <dbReference type="ARBA" id="ARBA00022840"/>
    </source>
</evidence>
<dbReference type="FunFam" id="2.40.50.990:FF:000002">
    <property type="entry name" value="mRNA export factor elf1"/>
    <property type="match status" value="1"/>
</dbReference>
<evidence type="ECO:0000259" key="16">
    <source>
        <dbReference type="PROSITE" id="PS50893"/>
    </source>
</evidence>
<keyword evidence="7" id="KW-0648">Protein biosynthesis</keyword>
<dbReference type="InterPro" id="IPR011989">
    <property type="entry name" value="ARM-like"/>
</dbReference>
<evidence type="ECO:0000256" key="2">
    <source>
        <dbReference type="ARBA" id="ARBA00004815"/>
    </source>
</evidence>
<organism evidence="17 18">
    <name type="scientific">Tilletiopsis washingtonensis</name>
    <dbReference type="NCBI Taxonomy" id="58919"/>
    <lineage>
        <taxon>Eukaryota</taxon>
        <taxon>Fungi</taxon>
        <taxon>Dikarya</taxon>
        <taxon>Basidiomycota</taxon>
        <taxon>Ustilaginomycotina</taxon>
        <taxon>Exobasidiomycetes</taxon>
        <taxon>Entylomatales</taxon>
        <taxon>Entylomatales incertae sedis</taxon>
        <taxon>Tilletiopsis</taxon>
    </lineage>
</organism>
<comment type="pathway">
    <text evidence="2">Protein biosynthesis; polypeptide chain elongation.</text>
</comment>
<evidence type="ECO:0000256" key="12">
    <source>
        <dbReference type="ARBA" id="ARBA00050030"/>
    </source>
</evidence>
<evidence type="ECO:0000256" key="4">
    <source>
        <dbReference type="ARBA" id="ARBA00022490"/>
    </source>
</evidence>
<evidence type="ECO:0000256" key="8">
    <source>
        <dbReference type="ARBA" id="ARBA00022801"/>
    </source>
</evidence>
<keyword evidence="4" id="KW-0963">Cytoplasm</keyword>